<protein>
    <recommendedName>
        <fullName evidence="4">DUF3124 domain-containing protein</fullName>
    </recommendedName>
</protein>
<accession>A0A0H1RHN7</accession>
<evidence type="ECO:0000313" key="2">
    <source>
        <dbReference type="EMBL" id="KLK94584.1"/>
    </source>
</evidence>
<comment type="caution">
    <text evidence="2">The sequence shown here is derived from an EMBL/GenBank/DDBJ whole genome shotgun (WGS) entry which is preliminary data.</text>
</comment>
<dbReference type="OrthoDB" id="283474at2"/>
<name>A0A0H1RHN7_9HYPH</name>
<dbReference type="EMBL" id="LCYG01000011">
    <property type="protein sequence ID" value="KLK94584.1"/>
    <property type="molecule type" value="Genomic_DNA"/>
</dbReference>
<organism evidence="2 3">
    <name type="scientific">Microvirga vignae</name>
    <dbReference type="NCBI Taxonomy" id="1225564"/>
    <lineage>
        <taxon>Bacteria</taxon>
        <taxon>Pseudomonadati</taxon>
        <taxon>Pseudomonadota</taxon>
        <taxon>Alphaproteobacteria</taxon>
        <taxon>Hyphomicrobiales</taxon>
        <taxon>Methylobacteriaceae</taxon>
        <taxon>Microvirga</taxon>
    </lineage>
</organism>
<dbReference type="InterPro" id="IPR021471">
    <property type="entry name" value="DUF3124"/>
</dbReference>
<proteinExistence type="predicted"/>
<keyword evidence="3" id="KW-1185">Reference proteome</keyword>
<evidence type="ECO:0008006" key="4">
    <source>
        <dbReference type="Google" id="ProtNLM"/>
    </source>
</evidence>
<dbReference type="AlphaFoldDB" id="A0A0H1RHN7"/>
<feature type="compositionally biased region" description="Basic and acidic residues" evidence="1">
    <location>
        <begin position="127"/>
        <end position="142"/>
    </location>
</feature>
<dbReference type="PATRIC" id="fig|1225564.3.peg.306"/>
<evidence type="ECO:0000256" key="1">
    <source>
        <dbReference type="SAM" id="MobiDB-lite"/>
    </source>
</evidence>
<sequence length="142" mass="15603">MRRTVYVPAYSTIRMMNGRSRIDLAATLSIHNTSQEKPLLLERVDYHDTGGELVQAYLDSPVALKPLGTIEMFVAREDRRAGMGANFVVDWAADGPISEPVIEAVMIGTQGNATYSFVSPGRPARIVHPDEEPDRGRGLHAP</sequence>
<dbReference type="Pfam" id="PF11322">
    <property type="entry name" value="DUF3124"/>
    <property type="match status" value="1"/>
</dbReference>
<gene>
    <name evidence="2" type="ORF">AA309_02835</name>
</gene>
<feature type="region of interest" description="Disordered" evidence="1">
    <location>
        <begin position="123"/>
        <end position="142"/>
    </location>
</feature>
<reference evidence="2 3" key="1">
    <citation type="submission" date="2015-05" db="EMBL/GenBank/DDBJ databases">
        <title>Draft genome sequence of Microvirga vignae strain BR3299, a novel nitrogen fixing bacteria isolated from Brazil semi-aired region.</title>
        <authorList>
            <person name="Zilli J.E."/>
            <person name="Passos S.R."/>
            <person name="Leite J."/>
            <person name="Baldani J.I."/>
            <person name="Xavier G.R."/>
            <person name="Rumjaneck N.G."/>
            <person name="Simoes-Araujo J.L."/>
        </authorList>
    </citation>
    <scope>NUCLEOTIDE SEQUENCE [LARGE SCALE GENOMIC DNA]</scope>
    <source>
        <strain evidence="2 3">BR3299</strain>
    </source>
</reference>
<evidence type="ECO:0000313" key="3">
    <source>
        <dbReference type="Proteomes" id="UP000035489"/>
    </source>
</evidence>
<dbReference type="Proteomes" id="UP000035489">
    <property type="component" value="Unassembled WGS sequence"/>
</dbReference>